<comment type="caution">
    <text evidence="2">The sequence shown here is derived from an EMBL/GenBank/DDBJ whole genome shotgun (WGS) entry which is preliminary data.</text>
</comment>
<dbReference type="AlphaFoldDB" id="A0A9W4H6A1"/>
<organism evidence="2 3">
    <name type="scientific">Actinacidiphila bryophytorum</name>
    <dbReference type="NCBI Taxonomy" id="1436133"/>
    <lineage>
        <taxon>Bacteria</taxon>
        <taxon>Bacillati</taxon>
        <taxon>Actinomycetota</taxon>
        <taxon>Actinomycetes</taxon>
        <taxon>Kitasatosporales</taxon>
        <taxon>Streptomycetaceae</taxon>
        <taxon>Actinacidiphila</taxon>
    </lineage>
</organism>
<gene>
    <name evidence="2" type="ORF">SBRY_60296</name>
</gene>
<name>A0A9W4H6A1_9ACTN</name>
<evidence type="ECO:0000256" key="1">
    <source>
        <dbReference type="SAM" id="MobiDB-lite"/>
    </source>
</evidence>
<feature type="compositionally biased region" description="Basic and acidic residues" evidence="1">
    <location>
        <begin position="7"/>
        <end position="32"/>
    </location>
</feature>
<sequence>MGPAVRPRCDRCRAGRHPGEDRRRTDRPDHVRQPAVRLRGRADQLGRRLTGVPYAVRAPGLVPARERGRAGTPGPGGAIG</sequence>
<proteinExistence type="predicted"/>
<feature type="compositionally biased region" description="Gly residues" evidence="1">
    <location>
        <begin position="71"/>
        <end position="80"/>
    </location>
</feature>
<evidence type="ECO:0000313" key="2">
    <source>
        <dbReference type="EMBL" id="CAG7653891.1"/>
    </source>
</evidence>
<dbReference type="Proteomes" id="UP001153328">
    <property type="component" value="Unassembled WGS sequence"/>
</dbReference>
<reference evidence="2" key="1">
    <citation type="submission" date="2021-06" db="EMBL/GenBank/DDBJ databases">
        <authorList>
            <person name="Arsene-Ploetze F."/>
        </authorList>
    </citation>
    <scope>NUCLEOTIDE SEQUENCE</scope>
    <source>
        <strain evidence="2">SBRY1</strain>
    </source>
</reference>
<keyword evidence="3" id="KW-1185">Reference proteome</keyword>
<protein>
    <submittedName>
        <fullName evidence="2">Uncharacterized protein</fullName>
    </submittedName>
</protein>
<evidence type="ECO:0000313" key="3">
    <source>
        <dbReference type="Proteomes" id="UP001153328"/>
    </source>
</evidence>
<feature type="region of interest" description="Disordered" evidence="1">
    <location>
        <begin position="1"/>
        <end position="80"/>
    </location>
</feature>
<dbReference type="EMBL" id="CAJVAX010000020">
    <property type="protein sequence ID" value="CAG7653891.1"/>
    <property type="molecule type" value="Genomic_DNA"/>
</dbReference>
<accession>A0A9W4H6A1</accession>